<dbReference type="PANTHER" id="PTHR10869">
    <property type="entry name" value="PROLYL 4-HYDROXYLASE ALPHA SUBUNIT"/>
    <property type="match status" value="1"/>
</dbReference>
<reference evidence="8 9" key="1">
    <citation type="submission" date="2022-04" db="EMBL/GenBank/DDBJ databases">
        <title>Positive selection, recombination, and allopatry shape intraspecific diversity of widespread and dominant cyanobacteria.</title>
        <authorList>
            <person name="Wei J."/>
            <person name="Shu W."/>
            <person name="Hu C."/>
        </authorList>
    </citation>
    <scope>NUCLEOTIDE SEQUENCE [LARGE SCALE GENOMIC DNA]</scope>
    <source>
        <strain evidence="8 9">GB2-A4</strain>
    </source>
</reference>
<evidence type="ECO:0000256" key="3">
    <source>
        <dbReference type="ARBA" id="ARBA00022896"/>
    </source>
</evidence>
<evidence type="ECO:0000313" key="9">
    <source>
        <dbReference type="Proteomes" id="UP001464891"/>
    </source>
</evidence>
<keyword evidence="4" id="KW-0223">Dioxygenase</keyword>
<keyword evidence="6" id="KW-0408">Iron</keyword>
<organism evidence="8 9">
    <name type="scientific">Trichocoleus desertorum GB2-A4</name>
    <dbReference type="NCBI Taxonomy" id="2933944"/>
    <lineage>
        <taxon>Bacteria</taxon>
        <taxon>Bacillati</taxon>
        <taxon>Cyanobacteriota</taxon>
        <taxon>Cyanophyceae</taxon>
        <taxon>Leptolyngbyales</taxon>
        <taxon>Trichocoleusaceae</taxon>
        <taxon>Trichocoleus</taxon>
    </lineage>
</organism>
<evidence type="ECO:0000256" key="6">
    <source>
        <dbReference type="ARBA" id="ARBA00023004"/>
    </source>
</evidence>
<feature type="domain" description="Fe2OG dioxygenase" evidence="7">
    <location>
        <begin position="93"/>
        <end position="194"/>
    </location>
</feature>
<dbReference type="Proteomes" id="UP001464891">
    <property type="component" value="Unassembled WGS sequence"/>
</dbReference>
<protein>
    <submittedName>
        <fullName evidence="8">2OG-Fe(II) oxygenase</fullName>
    </submittedName>
</protein>
<evidence type="ECO:0000259" key="7">
    <source>
        <dbReference type="PROSITE" id="PS51471"/>
    </source>
</evidence>
<dbReference type="Gene3D" id="2.60.120.620">
    <property type="entry name" value="q2cbj1_9rhob like domain"/>
    <property type="match status" value="1"/>
</dbReference>
<accession>A0ABV0J2K9</accession>
<evidence type="ECO:0000313" key="8">
    <source>
        <dbReference type="EMBL" id="MEP0816017.1"/>
    </source>
</evidence>
<proteinExistence type="predicted"/>
<dbReference type="SMART" id="SM00702">
    <property type="entry name" value="P4Hc"/>
    <property type="match status" value="1"/>
</dbReference>
<dbReference type="EMBL" id="JAMPKM010000001">
    <property type="protein sequence ID" value="MEP0816017.1"/>
    <property type="molecule type" value="Genomic_DNA"/>
</dbReference>
<dbReference type="InterPro" id="IPR005123">
    <property type="entry name" value="Oxoglu/Fe-dep_dioxygenase_dom"/>
</dbReference>
<dbReference type="InterPro" id="IPR006620">
    <property type="entry name" value="Pro_4_hyd_alph"/>
</dbReference>
<dbReference type="RefSeq" id="WP_190431678.1">
    <property type="nucleotide sequence ID" value="NZ_JAMPKM010000001.1"/>
</dbReference>
<dbReference type="PROSITE" id="PS51471">
    <property type="entry name" value="FE2OG_OXY"/>
    <property type="match status" value="1"/>
</dbReference>
<comment type="caution">
    <text evidence="8">The sequence shown here is derived from an EMBL/GenBank/DDBJ whole genome shotgun (WGS) entry which is preliminary data.</text>
</comment>
<keyword evidence="9" id="KW-1185">Reference proteome</keyword>
<keyword evidence="3" id="KW-0847">Vitamin C</keyword>
<gene>
    <name evidence="8" type="ORF">NC998_02790</name>
</gene>
<comment type="cofactor">
    <cofactor evidence="1">
        <name>L-ascorbate</name>
        <dbReference type="ChEBI" id="CHEBI:38290"/>
    </cofactor>
</comment>
<dbReference type="InterPro" id="IPR045054">
    <property type="entry name" value="P4HA-like"/>
</dbReference>
<keyword evidence="2" id="KW-0479">Metal-binding</keyword>
<evidence type="ECO:0000256" key="1">
    <source>
        <dbReference type="ARBA" id="ARBA00001961"/>
    </source>
</evidence>
<evidence type="ECO:0000256" key="4">
    <source>
        <dbReference type="ARBA" id="ARBA00022964"/>
    </source>
</evidence>
<dbReference type="PANTHER" id="PTHR10869:SF246">
    <property type="entry name" value="TRANSMEMBRANE PROLYL 4-HYDROXYLASE"/>
    <property type="match status" value="1"/>
</dbReference>
<keyword evidence="5" id="KW-0560">Oxidoreductase</keyword>
<dbReference type="InterPro" id="IPR044862">
    <property type="entry name" value="Pro_4_hyd_alph_FE2OG_OXY"/>
</dbReference>
<name>A0ABV0J2K9_9CYAN</name>
<dbReference type="Pfam" id="PF13640">
    <property type="entry name" value="2OG-FeII_Oxy_3"/>
    <property type="match status" value="1"/>
</dbReference>
<evidence type="ECO:0000256" key="2">
    <source>
        <dbReference type="ARBA" id="ARBA00022723"/>
    </source>
</evidence>
<evidence type="ECO:0000256" key="5">
    <source>
        <dbReference type="ARBA" id="ARBA00023002"/>
    </source>
</evidence>
<sequence>MDYTLTPLGADIFVVRGLLDASICKHILEVVNCHQFQAAGIEVATVNAQIRSNDLLSLDSPDSLLHSTHQLLLARIAVVQQLLLQHYDVAFPHAEACSILRYQPGQYYKRHVDNLLLSDRFEEVAQGVPTRDISIVGYLNEDFEGGETFFDRQNLKVKPETGNVLVFPSYYTHPHQSLPVTLGEKYSFTTWLFH</sequence>